<evidence type="ECO:0000256" key="3">
    <source>
        <dbReference type="ARBA" id="ARBA00023157"/>
    </source>
</evidence>
<keyword evidence="4" id="KW-0325">Glycoprotein</keyword>
<dbReference type="GO" id="GO:0071391">
    <property type="term" value="P:cellular response to estrogen stimulus"/>
    <property type="evidence" value="ECO:0007669"/>
    <property type="project" value="TreeGrafter"/>
</dbReference>
<evidence type="ECO:0000259" key="6">
    <source>
        <dbReference type="PROSITE" id="PS51211"/>
    </source>
</evidence>
<dbReference type="InterPro" id="IPR015819">
    <property type="entry name" value="Lipid_transp_b-sht_shell"/>
</dbReference>
<evidence type="ECO:0000256" key="5">
    <source>
        <dbReference type="PROSITE-ProRule" id="PRU00557"/>
    </source>
</evidence>
<dbReference type="GO" id="GO:0032355">
    <property type="term" value="P:response to estradiol"/>
    <property type="evidence" value="ECO:0007669"/>
    <property type="project" value="TreeGrafter"/>
</dbReference>
<dbReference type="PANTHER" id="PTHR23345">
    <property type="entry name" value="VITELLOGENIN-RELATED"/>
    <property type="match status" value="1"/>
</dbReference>
<keyword evidence="7" id="KW-1185">Reference proteome</keyword>
<feature type="non-terminal residue" evidence="8">
    <location>
        <position position="220"/>
    </location>
</feature>
<name>A0A6J0G7B7_9PASS</name>
<comment type="caution">
    <text evidence="5">Lacks conserved residue(s) required for the propagation of feature annotation.</text>
</comment>
<dbReference type="GO" id="GO:0045735">
    <property type="term" value="F:nutrient reservoir activity"/>
    <property type="evidence" value="ECO:0007669"/>
    <property type="project" value="UniProtKB-KW"/>
</dbReference>
<dbReference type="InterPro" id="IPR050733">
    <property type="entry name" value="Vitellogenin/Apolipophorin"/>
</dbReference>
<dbReference type="SUPFAM" id="SSF56968">
    <property type="entry name" value="Lipovitellin-phosvitin complex, beta-sheet shell regions"/>
    <property type="match status" value="1"/>
</dbReference>
<dbReference type="Gene3D" id="2.30.230.10">
    <property type="entry name" value="Lipovitellin, beta-sheet shell regions, chain A"/>
    <property type="match status" value="1"/>
</dbReference>
<evidence type="ECO:0000256" key="1">
    <source>
        <dbReference type="ARBA" id="ARBA00022729"/>
    </source>
</evidence>
<evidence type="ECO:0000256" key="2">
    <source>
        <dbReference type="ARBA" id="ARBA00022761"/>
    </source>
</evidence>
<sequence>MSYIRPCPTCSPKVRNIKGTVMFTYKMKYDDSGVSLMSATSEQVYQISPFNEPNAAAVMEARQELSLVGVKRTPISAPKTQLQNQGSLRYHFSGELLQMPIPLIRIKNPDLQLTETLRQLVQNNEKGDTKEASAKFLQMVQLFRVATLDQIEALWLQFVNELSYRPWFLSAICAAGATDTFRFLKQKIHDEKLNIWEAAATLPLAFHFVTPNKQTLEVAS</sequence>
<dbReference type="Gene3D" id="1.25.10.20">
    <property type="entry name" value="Vitellinogen, superhelical"/>
    <property type="match status" value="1"/>
</dbReference>
<evidence type="ECO:0000256" key="4">
    <source>
        <dbReference type="ARBA" id="ARBA00023180"/>
    </source>
</evidence>
<feature type="domain" description="Vitellogenin" evidence="6">
    <location>
        <begin position="1"/>
        <end position="220"/>
    </location>
</feature>
<dbReference type="OrthoDB" id="5956066at2759"/>
<dbReference type="InterPro" id="IPR015816">
    <property type="entry name" value="Vitellinogen_b-sht_N"/>
</dbReference>
<dbReference type="GO" id="GO:0005319">
    <property type="term" value="F:lipid transporter activity"/>
    <property type="evidence" value="ECO:0007669"/>
    <property type="project" value="InterPro"/>
</dbReference>
<dbReference type="Pfam" id="PF01347">
    <property type="entry name" value="Vitellogenin_N"/>
    <property type="match status" value="1"/>
</dbReference>
<proteinExistence type="predicted"/>
<dbReference type="PROSITE" id="PS51211">
    <property type="entry name" value="VITELLOGENIN"/>
    <property type="match status" value="1"/>
</dbReference>
<gene>
    <name evidence="8" type="primary">LOC108491949</name>
</gene>
<dbReference type="SUPFAM" id="SSF48431">
    <property type="entry name" value="Lipovitellin-phosvitin complex, superhelical domain"/>
    <property type="match status" value="1"/>
</dbReference>
<keyword evidence="2" id="KW-0758">Storage protein</keyword>
<dbReference type="AlphaFoldDB" id="A0A6J0G7B7"/>
<dbReference type="RefSeq" id="XP_017659223.1">
    <property type="nucleotide sequence ID" value="XM_017803734.1"/>
</dbReference>
<dbReference type="Proteomes" id="UP000504624">
    <property type="component" value="Unplaced"/>
</dbReference>
<dbReference type="InterPro" id="IPR011030">
    <property type="entry name" value="Lipovitellin_superhlx_dom"/>
</dbReference>
<reference evidence="8" key="1">
    <citation type="submission" date="2025-08" db="UniProtKB">
        <authorList>
            <consortium name="RefSeq"/>
        </authorList>
    </citation>
    <scope>IDENTIFICATION</scope>
</reference>
<accession>A0A6J0G7B7</accession>
<evidence type="ECO:0000313" key="7">
    <source>
        <dbReference type="Proteomes" id="UP000504624"/>
    </source>
</evidence>
<evidence type="ECO:0000313" key="8">
    <source>
        <dbReference type="RefSeq" id="XP_017659223.1"/>
    </source>
</evidence>
<dbReference type="PANTHER" id="PTHR23345:SF15">
    <property type="entry name" value="VITELLOGENIN 1-RELATED"/>
    <property type="match status" value="1"/>
</dbReference>
<keyword evidence="1" id="KW-0732">Signal</keyword>
<keyword evidence="3 5" id="KW-1015">Disulfide bond</keyword>
<dbReference type="InterPro" id="IPR001747">
    <property type="entry name" value="Vitellogenin_N"/>
</dbReference>
<organism evidence="7 8">
    <name type="scientific">Lepidothrix coronata</name>
    <name type="common">blue-crowned manakin</name>
    <dbReference type="NCBI Taxonomy" id="321398"/>
    <lineage>
        <taxon>Eukaryota</taxon>
        <taxon>Metazoa</taxon>
        <taxon>Chordata</taxon>
        <taxon>Craniata</taxon>
        <taxon>Vertebrata</taxon>
        <taxon>Euteleostomi</taxon>
        <taxon>Archelosauria</taxon>
        <taxon>Archosauria</taxon>
        <taxon>Dinosauria</taxon>
        <taxon>Saurischia</taxon>
        <taxon>Theropoda</taxon>
        <taxon>Coelurosauria</taxon>
        <taxon>Aves</taxon>
        <taxon>Neognathae</taxon>
        <taxon>Neoaves</taxon>
        <taxon>Telluraves</taxon>
        <taxon>Australaves</taxon>
        <taxon>Passeriformes</taxon>
        <taxon>Pipridae</taxon>
        <taxon>Lepidothrix</taxon>
    </lineage>
</organism>
<dbReference type="GeneID" id="108491949"/>
<protein>
    <submittedName>
        <fullName evidence="8">Vitellogenin-2-like</fullName>
    </submittedName>
</protein>
<feature type="disulfide bond" evidence="5">
    <location>
        <begin position="7"/>
        <end position="10"/>
    </location>
</feature>